<dbReference type="AlphaFoldDB" id="A0A7R8WGQ3"/>
<feature type="region of interest" description="Disordered" evidence="1">
    <location>
        <begin position="62"/>
        <end position="85"/>
    </location>
</feature>
<feature type="region of interest" description="Disordered" evidence="1">
    <location>
        <begin position="308"/>
        <end position="330"/>
    </location>
</feature>
<dbReference type="EMBL" id="OB661804">
    <property type="protein sequence ID" value="CAD7228998.1"/>
    <property type="molecule type" value="Genomic_DNA"/>
</dbReference>
<evidence type="ECO:0000256" key="1">
    <source>
        <dbReference type="SAM" id="MobiDB-lite"/>
    </source>
</evidence>
<feature type="compositionally biased region" description="Pro residues" evidence="1">
    <location>
        <begin position="320"/>
        <end position="330"/>
    </location>
</feature>
<reference evidence="2" key="1">
    <citation type="submission" date="2020-11" db="EMBL/GenBank/DDBJ databases">
        <authorList>
            <person name="Tran Van P."/>
        </authorList>
    </citation>
    <scope>NUCLEOTIDE SEQUENCE</scope>
</reference>
<feature type="region of interest" description="Disordered" evidence="1">
    <location>
        <begin position="1"/>
        <end position="21"/>
    </location>
</feature>
<gene>
    <name evidence="2" type="ORF">CTOB1V02_LOCUS6872</name>
</gene>
<evidence type="ECO:0000313" key="2">
    <source>
        <dbReference type="EMBL" id="CAD7228998.1"/>
    </source>
</evidence>
<protein>
    <submittedName>
        <fullName evidence="2">Uncharacterized protein</fullName>
    </submittedName>
</protein>
<proteinExistence type="predicted"/>
<feature type="compositionally biased region" description="Basic and acidic residues" evidence="1">
    <location>
        <begin position="62"/>
        <end position="77"/>
    </location>
</feature>
<accession>A0A7R8WGQ3</accession>
<sequence length="330" mass="37560">MTDDETPRMVRPLPHPPVRLPSSIYKIMEPHSTSSSSKSDAHFYRSRNAKLMRVTKTAMDLESNKTLKASEDSKKIEPTMSSDSTTKCQEFMKMVQRIQELEEKMKKLVQGQHVEQTVVHDQRKSKQQDKVMVVKKEILANLLMDQSEMSLVTASGDQRAKIKRIQLSNVTTQTSKLQLQEKLSRSAACPIPRVPQTELEGLYSESTSSVEKKFRKFYPTEEFSPLETGRSIQELKTQVVEDLGVRDVLDATSFSRRTPGGASDVAETDLESEETCGYLKGRCPEDSETEEESYSLLSPLCFRRRASARPKENIPRSTYPIPPPRPNRHY</sequence>
<organism evidence="2">
    <name type="scientific">Cyprideis torosa</name>
    <dbReference type="NCBI Taxonomy" id="163714"/>
    <lineage>
        <taxon>Eukaryota</taxon>
        <taxon>Metazoa</taxon>
        <taxon>Ecdysozoa</taxon>
        <taxon>Arthropoda</taxon>
        <taxon>Crustacea</taxon>
        <taxon>Oligostraca</taxon>
        <taxon>Ostracoda</taxon>
        <taxon>Podocopa</taxon>
        <taxon>Podocopida</taxon>
        <taxon>Cytherocopina</taxon>
        <taxon>Cytheroidea</taxon>
        <taxon>Cytherideidae</taxon>
        <taxon>Cyprideis</taxon>
    </lineage>
</organism>
<name>A0A7R8WGQ3_9CRUS</name>